<dbReference type="EMBL" id="JAUTXU010000022">
    <property type="protein sequence ID" value="KAK3720405.1"/>
    <property type="molecule type" value="Genomic_DNA"/>
</dbReference>
<dbReference type="Proteomes" id="UP001281147">
    <property type="component" value="Unassembled WGS sequence"/>
</dbReference>
<protein>
    <submittedName>
        <fullName evidence="1">Uncharacterized protein</fullName>
    </submittedName>
</protein>
<gene>
    <name evidence="1" type="ORF">LTR37_003817</name>
</gene>
<sequence length="398" mass="43766">MVRARNAKALAVFMLSAATVVAQSASDSTPITRAATTDSPSATTSEVKDVPLSLWTLAESLIDEAYPSTTVQGIRTLSWPTTIVLGSTTYTVQPGETTGTPTSTPSTLSTSARKSKPTDTSSKAAQEGAQSQSNSDGDKKLAIILGVVLGLIAFAVMGVLFFCMFRRRKDTGSFFMRRSTPSQRSARSWMPNGPNPHNLGTTAYAAGPMTERDTMYRRMSDVPKRKTPPSSARAALLRQQSSRSTSDDNPFYTPEERASMPSDHHELDAQQIEQNDFGYGWAERRRSSDSIQRSRPTTPFMPAMMMQASDPAARPQQAHHNPFTSPEDREADDVVSPILPTRSPDRRHSPMVHYPSFDEVSDFNFSGHDNRDSQRYSTGGGDGWRPGRERRDGRYELA</sequence>
<name>A0ACC3NPH9_9PEZI</name>
<organism evidence="1 2">
    <name type="scientific">Vermiconidia calcicola</name>
    <dbReference type="NCBI Taxonomy" id="1690605"/>
    <lineage>
        <taxon>Eukaryota</taxon>
        <taxon>Fungi</taxon>
        <taxon>Dikarya</taxon>
        <taxon>Ascomycota</taxon>
        <taxon>Pezizomycotina</taxon>
        <taxon>Dothideomycetes</taxon>
        <taxon>Dothideomycetidae</taxon>
        <taxon>Mycosphaerellales</taxon>
        <taxon>Extremaceae</taxon>
        <taxon>Vermiconidia</taxon>
    </lineage>
</organism>
<reference evidence="1" key="1">
    <citation type="submission" date="2023-07" db="EMBL/GenBank/DDBJ databases">
        <title>Black Yeasts Isolated from many extreme environments.</title>
        <authorList>
            <person name="Coleine C."/>
            <person name="Stajich J.E."/>
            <person name="Selbmann L."/>
        </authorList>
    </citation>
    <scope>NUCLEOTIDE SEQUENCE</scope>
    <source>
        <strain evidence="1">CCFEE 5714</strain>
    </source>
</reference>
<comment type="caution">
    <text evidence="1">The sequence shown here is derived from an EMBL/GenBank/DDBJ whole genome shotgun (WGS) entry which is preliminary data.</text>
</comment>
<proteinExistence type="predicted"/>
<evidence type="ECO:0000313" key="2">
    <source>
        <dbReference type="Proteomes" id="UP001281147"/>
    </source>
</evidence>
<accession>A0ACC3NPH9</accession>
<keyword evidence="2" id="KW-1185">Reference proteome</keyword>
<evidence type="ECO:0000313" key="1">
    <source>
        <dbReference type="EMBL" id="KAK3720405.1"/>
    </source>
</evidence>